<dbReference type="InterPro" id="IPR036890">
    <property type="entry name" value="HATPase_C_sf"/>
</dbReference>
<keyword evidence="15" id="KW-1185">Reference proteome</keyword>
<dbReference type="InterPro" id="IPR000014">
    <property type="entry name" value="PAS"/>
</dbReference>
<organism evidence="14 15">
    <name type="scientific">Desulfuromonas thiophila</name>
    <dbReference type="NCBI Taxonomy" id="57664"/>
    <lineage>
        <taxon>Bacteria</taxon>
        <taxon>Pseudomonadati</taxon>
        <taxon>Thermodesulfobacteriota</taxon>
        <taxon>Desulfuromonadia</taxon>
        <taxon>Desulfuromonadales</taxon>
        <taxon>Desulfuromonadaceae</taxon>
        <taxon>Desulfuromonas</taxon>
    </lineage>
</organism>
<evidence type="ECO:0000256" key="1">
    <source>
        <dbReference type="ARBA" id="ARBA00000085"/>
    </source>
</evidence>
<evidence type="ECO:0000259" key="11">
    <source>
        <dbReference type="PROSITE" id="PS50109"/>
    </source>
</evidence>
<evidence type="ECO:0000256" key="8">
    <source>
        <dbReference type="ARBA" id="ARBA00023012"/>
    </source>
</evidence>
<dbReference type="Gene3D" id="3.30.450.20">
    <property type="entry name" value="PAS domain"/>
    <property type="match status" value="3"/>
</dbReference>
<dbReference type="PANTHER" id="PTHR43065:SF46">
    <property type="entry name" value="C4-DICARBOXYLATE TRANSPORT SENSOR PROTEIN DCTB"/>
    <property type="match status" value="1"/>
</dbReference>
<dbReference type="GO" id="GO:0005524">
    <property type="term" value="F:ATP binding"/>
    <property type="evidence" value="ECO:0007669"/>
    <property type="project" value="UniProtKB-KW"/>
</dbReference>
<evidence type="ECO:0000256" key="4">
    <source>
        <dbReference type="ARBA" id="ARBA00022679"/>
    </source>
</evidence>
<sequence length="1115" mass="125014">MPVNPHKKQLPVVIALLVLVGLMGILLTMNYRVQIELQERIRQRIQDEVTTSGERLNFIVQRFLAETAQLAESPEVDAFFKNRALGMSMKYGLSASLNIVSNLFAHRAANPGFEGTGTLPEKSIYTAFFLLDENLQALTAWPAENAAPLPPAVIDELDARRSLLSQDNRLYLVNPIVNERNTVGFVVAVIPYSVLYRYLQPGLEENQTTYLIRHENRIVFPAVAPEQQRELLELEERLGRAPDRGAFPLEKGLPLAGLLQRRFSDDVVFFQTTLPKFSLTIYQAEDAASLYDRRQPLLLLVVMLLFSTSLILFSLRLVRSSSRNQALSENLAELQLRETALSDKNRELELIISGAALGTWLWDAPSGRIVINDQWARMLGYEPSDIDLHLDSWIRMVHPQDWEQVKTRLDAHLAGETPIYSADHRLRHKSGKWIWVRDIGQVFSRAADGRPLLVRGIHMDITEIKEALEQAEAFRREADSVITNFLDSLLVVDQELRVSRANKETCQLLGYRSEQLLDLPVSELFVEPADEINRIFNFPREDKTCDLEELRNIELTFRTRAGGELLPVSVNLVRLRDEKGATIGVVAGARDVSKLNQALQRTEEQKRVIEKILNVVPGGLLVVGQDCLVLQQNQTFQQLLQDWCRQYGFMDRDLQREILRALADALVQGLSGEFSLAGERSELSLEYHASGDILEDAGFNRVIFLHDVTSRRKAESIRKLHSTVLEQTSEGVLITDTDGMILFTNLAAQKLSGYSGDEMQGKKTSLFKSGVQNSAFYSNLWHRIQAGMVWKGSITNRSRSGDLFEIEATISPVRAHKDGRISHYVSLWRDVSQERALQQQLLQAQKLEAVGQLAAGVAHEINTPIQYIQNNLSFLQGAFADIDKLILEVQRCGGSSQDNVSVTPCVALPEMVDHSELEFLREEIPQGIREALDGVDHVAKIVSAMKEFSHPGKNDHVISDLNRIIQNAVLVTRNEWKYTADLVTDLAPDLPLFCCDPGGWSQVLLNLIVNSSDAIKERGAQPWGLIRIATRSLDKQIELTVTDNGAGIPQEVLSHIFEPFFTTKMVGKGTGQGLAIVYDIVVNKHHGTIHCDSRVGDGTTMRLCVPAAMTEESGS</sequence>
<dbReference type="Gene3D" id="1.10.287.130">
    <property type="match status" value="1"/>
</dbReference>
<evidence type="ECO:0000256" key="7">
    <source>
        <dbReference type="ARBA" id="ARBA00022840"/>
    </source>
</evidence>
<dbReference type="SMART" id="SM00091">
    <property type="entry name" value="PAS"/>
    <property type="match status" value="4"/>
</dbReference>
<keyword evidence="5" id="KW-0547">Nucleotide-binding</keyword>
<evidence type="ECO:0000313" key="14">
    <source>
        <dbReference type="EMBL" id="SDE43412.1"/>
    </source>
</evidence>
<dbReference type="Pfam" id="PF08447">
    <property type="entry name" value="PAS_3"/>
    <property type="match status" value="1"/>
</dbReference>
<dbReference type="Gene3D" id="3.30.565.10">
    <property type="entry name" value="Histidine kinase-like ATPase, C-terminal domain"/>
    <property type="match status" value="1"/>
</dbReference>
<evidence type="ECO:0000256" key="9">
    <source>
        <dbReference type="SAM" id="Coils"/>
    </source>
</evidence>
<dbReference type="NCBIfam" id="TIGR00229">
    <property type="entry name" value="sensory_box"/>
    <property type="match status" value="3"/>
</dbReference>
<evidence type="ECO:0000259" key="12">
    <source>
        <dbReference type="PROSITE" id="PS50112"/>
    </source>
</evidence>
<feature type="transmembrane region" description="Helical" evidence="10">
    <location>
        <begin position="297"/>
        <end position="318"/>
    </location>
</feature>
<keyword evidence="6" id="KW-0418">Kinase</keyword>
<dbReference type="InterPro" id="IPR035965">
    <property type="entry name" value="PAS-like_dom_sf"/>
</dbReference>
<feature type="domain" description="PAC" evidence="13">
    <location>
        <begin position="420"/>
        <end position="473"/>
    </location>
</feature>
<dbReference type="CDD" id="cd00130">
    <property type="entry name" value="PAS"/>
    <property type="match status" value="3"/>
</dbReference>
<feature type="domain" description="PAS" evidence="12">
    <location>
        <begin position="344"/>
        <end position="416"/>
    </location>
</feature>
<keyword evidence="8" id="KW-0902">Two-component regulatory system</keyword>
<dbReference type="AlphaFoldDB" id="A0A1G7CVN7"/>
<reference evidence="15" key="1">
    <citation type="submission" date="2016-10" db="EMBL/GenBank/DDBJ databases">
        <authorList>
            <person name="Varghese N."/>
            <person name="Submissions S."/>
        </authorList>
    </citation>
    <scope>NUCLEOTIDE SEQUENCE [LARGE SCALE GENOMIC DNA]</scope>
    <source>
        <strain evidence="15">DSM 8987</strain>
    </source>
</reference>
<dbReference type="InterPro" id="IPR003661">
    <property type="entry name" value="HisK_dim/P_dom"/>
</dbReference>
<dbReference type="PRINTS" id="PR00344">
    <property type="entry name" value="BCTRLSENSOR"/>
</dbReference>
<keyword evidence="10" id="KW-1133">Transmembrane helix</keyword>
<evidence type="ECO:0000256" key="6">
    <source>
        <dbReference type="ARBA" id="ARBA00022777"/>
    </source>
</evidence>
<keyword evidence="10" id="KW-0812">Transmembrane</keyword>
<evidence type="ECO:0000256" key="10">
    <source>
        <dbReference type="SAM" id="Phobius"/>
    </source>
</evidence>
<dbReference type="Proteomes" id="UP000243205">
    <property type="component" value="Unassembled WGS sequence"/>
</dbReference>
<evidence type="ECO:0000256" key="2">
    <source>
        <dbReference type="ARBA" id="ARBA00012438"/>
    </source>
</evidence>
<dbReference type="Pfam" id="PF13426">
    <property type="entry name" value="PAS_9"/>
    <property type="match status" value="2"/>
</dbReference>
<feature type="coiled-coil region" evidence="9">
    <location>
        <begin position="317"/>
        <end position="344"/>
    </location>
</feature>
<dbReference type="OrthoDB" id="9806821at2"/>
<evidence type="ECO:0000256" key="3">
    <source>
        <dbReference type="ARBA" id="ARBA00022553"/>
    </source>
</evidence>
<dbReference type="SUPFAM" id="SSF55874">
    <property type="entry name" value="ATPase domain of HSP90 chaperone/DNA topoisomerase II/histidine kinase"/>
    <property type="match status" value="1"/>
</dbReference>
<feature type="domain" description="Histidine kinase" evidence="11">
    <location>
        <begin position="856"/>
        <end position="1109"/>
    </location>
</feature>
<keyword evidence="10" id="KW-0472">Membrane</keyword>
<keyword evidence="4" id="KW-0808">Transferase</keyword>
<dbReference type="PROSITE" id="PS50109">
    <property type="entry name" value="HIS_KIN"/>
    <property type="match status" value="1"/>
</dbReference>
<dbReference type="InterPro" id="IPR001610">
    <property type="entry name" value="PAC"/>
</dbReference>
<evidence type="ECO:0000313" key="15">
    <source>
        <dbReference type="Proteomes" id="UP000243205"/>
    </source>
</evidence>
<dbReference type="InterPro" id="IPR003594">
    <property type="entry name" value="HATPase_dom"/>
</dbReference>
<evidence type="ECO:0000256" key="5">
    <source>
        <dbReference type="ARBA" id="ARBA00022741"/>
    </source>
</evidence>
<evidence type="ECO:0000259" key="13">
    <source>
        <dbReference type="PROSITE" id="PS50113"/>
    </source>
</evidence>
<keyword evidence="7" id="KW-0067">ATP-binding</keyword>
<feature type="domain" description="PAS" evidence="12">
    <location>
        <begin position="717"/>
        <end position="762"/>
    </location>
</feature>
<dbReference type="InterPro" id="IPR000700">
    <property type="entry name" value="PAS-assoc_C"/>
</dbReference>
<dbReference type="InterPro" id="IPR004358">
    <property type="entry name" value="Sig_transdc_His_kin-like_C"/>
</dbReference>
<dbReference type="PANTHER" id="PTHR43065">
    <property type="entry name" value="SENSOR HISTIDINE KINASE"/>
    <property type="match status" value="1"/>
</dbReference>
<dbReference type="STRING" id="57664.SAMN05661003_1116"/>
<feature type="domain" description="PAC" evidence="13">
    <location>
        <begin position="551"/>
        <end position="604"/>
    </location>
</feature>
<dbReference type="SUPFAM" id="SSF55785">
    <property type="entry name" value="PYP-like sensor domain (PAS domain)"/>
    <property type="match status" value="3"/>
</dbReference>
<proteinExistence type="predicted"/>
<dbReference type="SUPFAM" id="SSF47384">
    <property type="entry name" value="Homodimeric domain of signal transducing histidine kinase"/>
    <property type="match status" value="1"/>
</dbReference>
<dbReference type="SMART" id="SM00387">
    <property type="entry name" value="HATPase_c"/>
    <property type="match status" value="1"/>
</dbReference>
<dbReference type="PROSITE" id="PS50112">
    <property type="entry name" value="PAS"/>
    <property type="match status" value="3"/>
</dbReference>
<dbReference type="GO" id="GO:0000155">
    <property type="term" value="F:phosphorelay sensor kinase activity"/>
    <property type="evidence" value="ECO:0007669"/>
    <property type="project" value="InterPro"/>
</dbReference>
<gene>
    <name evidence="14" type="ORF">SAMN05661003_1116</name>
</gene>
<dbReference type="CDD" id="cd00082">
    <property type="entry name" value="HisKA"/>
    <property type="match status" value="1"/>
</dbReference>
<accession>A0A1G7CVN7</accession>
<dbReference type="PROSITE" id="PS50113">
    <property type="entry name" value="PAC"/>
    <property type="match status" value="3"/>
</dbReference>
<keyword evidence="3" id="KW-0597">Phosphoprotein</keyword>
<keyword evidence="9" id="KW-0175">Coiled coil</keyword>
<feature type="domain" description="PAS" evidence="12">
    <location>
        <begin position="474"/>
        <end position="530"/>
    </location>
</feature>
<dbReference type="InterPro" id="IPR013655">
    <property type="entry name" value="PAS_fold_3"/>
</dbReference>
<protein>
    <recommendedName>
        <fullName evidence="2">histidine kinase</fullName>
        <ecNumber evidence="2">2.7.13.3</ecNumber>
    </recommendedName>
</protein>
<dbReference type="InterPro" id="IPR005467">
    <property type="entry name" value="His_kinase_dom"/>
</dbReference>
<dbReference type="SMART" id="SM00086">
    <property type="entry name" value="PAC"/>
    <property type="match status" value="3"/>
</dbReference>
<feature type="domain" description="PAC" evidence="13">
    <location>
        <begin position="788"/>
        <end position="843"/>
    </location>
</feature>
<dbReference type="EC" id="2.7.13.3" evidence="2"/>
<feature type="transmembrane region" description="Helical" evidence="10">
    <location>
        <begin position="12"/>
        <end position="33"/>
    </location>
</feature>
<comment type="catalytic activity">
    <reaction evidence="1">
        <text>ATP + protein L-histidine = ADP + protein N-phospho-L-histidine.</text>
        <dbReference type="EC" id="2.7.13.3"/>
    </reaction>
</comment>
<dbReference type="InterPro" id="IPR036097">
    <property type="entry name" value="HisK_dim/P_sf"/>
</dbReference>
<name>A0A1G7CVN7_9BACT</name>
<dbReference type="Pfam" id="PF02518">
    <property type="entry name" value="HATPase_c"/>
    <property type="match status" value="1"/>
</dbReference>
<dbReference type="EMBL" id="FNAQ01000011">
    <property type="protein sequence ID" value="SDE43412.1"/>
    <property type="molecule type" value="Genomic_DNA"/>
</dbReference>